<dbReference type="Proteomes" id="UP000284706">
    <property type="component" value="Unassembled WGS sequence"/>
</dbReference>
<feature type="signal peptide" evidence="2">
    <location>
        <begin position="1"/>
        <end position="25"/>
    </location>
</feature>
<dbReference type="Gene3D" id="3.40.225.10">
    <property type="entry name" value="Class II aldolase/adducin N-terminal domain"/>
    <property type="match status" value="1"/>
</dbReference>
<accession>A0A409X215</accession>
<comment type="caution">
    <text evidence="3">The sequence shown here is derived from an EMBL/GenBank/DDBJ whole genome shotgun (WGS) entry which is preliminary data.</text>
</comment>
<gene>
    <name evidence="3" type="ORF">CVT26_011294</name>
</gene>
<evidence type="ECO:0000256" key="1">
    <source>
        <dbReference type="SAM" id="MobiDB-lite"/>
    </source>
</evidence>
<dbReference type="AlphaFoldDB" id="A0A409X215"/>
<sequence>MKPGLHFLFAIAVGLLTGSGGVVDAQSTITTPNPPASGSASPAVTSAAVDLLDANHILHFLDVVDAFGHISTRNPDNSSQFIMYVIRHRTGADDLPVVRNSLAPGPPPRFPPPPPPTSRPLDTVFYSTSLRYDPMSRTAHPKSGYSSIG</sequence>
<dbReference type="InterPro" id="IPR036409">
    <property type="entry name" value="Aldolase_II/adducin_N_sf"/>
</dbReference>
<dbReference type="EMBL" id="NHYE01004403">
    <property type="protein sequence ID" value="PPQ84800.1"/>
    <property type="molecule type" value="Genomic_DNA"/>
</dbReference>
<dbReference type="OrthoDB" id="2932980at2759"/>
<name>A0A409X215_9AGAR</name>
<protein>
    <submittedName>
        <fullName evidence="3">Uncharacterized protein</fullName>
    </submittedName>
</protein>
<reference evidence="3 4" key="1">
    <citation type="journal article" date="2018" name="Evol. Lett.">
        <title>Horizontal gene cluster transfer increased hallucinogenic mushroom diversity.</title>
        <authorList>
            <person name="Reynolds H.T."/>
            <person name="Vijayakumar V."/>
            <person name="Gluck-Thaler E."/>
            <person name="Korotkin H.B."/>
            <person name="Matheny P.B."/>
            <person name="Slot J.C."/>
        </authorList>
    </citation>
    <scope>NUCLEOTIDE SEQUENCE [LARGE SCALE GENOMIC DNA]</scope>
    <source>
        <strain evidence="3 4">SRW20</strain>
    </source>
</reference>
<feature type="region of interest" description="Disordered" evidence="1">
    <location>
        <begin position="96"/>
        <end position="123"/>
    </location>
</feature>
<dbReference type="InParanoid" id="A0A409X215"/>
<organism evidence="3 4">
    <name type="scientific">Gymnopilus dilepis</name>
    <dbReference type="NCBI Taxonomy" id="231916"/>
    <lineage>
        <taxon>Eukaryota</taxon>
        <taxon>Fungi</taxon>
        <taxon>Dikarya</taxon>
        <taxon>Basidiomycota</taxon>
        <taxon>Agaricomycotina</taxon>
        <taxon>Agaricomycetes</taxon>
        <taxon>Agaricomycetidae</taxon>
        <taxon>Agaricales</taxon>
        <taxon>Agaricineae</taxon>
        <taxon>Hymenogastraceae</taxon>
        <taxon>Gymnopilus</taxon>
    </lineage>
</organism>
<feature type="chain" id="PRO_5019422641" evidence="2">
    <location>
        <begin position="26"/>
        <end position="149"/>
    </location>
</feature>
<feature type="compositionally biased region" description="Pro residues" evidence="1">
    <location>
        <begin position="104"/>
        <end position="118"/>
    </location>
</feature>
<dbReference type="STRING" id="231916.A0A409X215"/>
<keyword evidence="2" id="KW-0732">Signal</keyword>
<keyword evidence="4" id="KW-1185">Reference proteome</keyword>
<evidence type="ECO:0000313" key="3">
    <source>
        <dbReference type="EMBL" id="PPQ84800.1"/>
    </source>
</evidence>
<evidence type="ECO:0000256" key="2">
    <source>
        <dbReference type="SAM" id="SignalP"/>
    </source>
</evidence>
<proteinExistence type="predicted"/>
<evidence type="ECO:0000313" key="4">
    <source>
        <dbReference type="Proteomes" id="UP000284706"/>
    </source>
</evidence>